<feature type="compositionally biased region" description="Basic and acidic residues" evidence="1">
    <location>
        <begin position="113"/>
        <end position="123"/>
    </location>
</feature>
<evidence type="ECO:0000313" key="3">
    <source>
        <dbReference type="Proteomes" id="UP000023152"/>
    </source>
</evidence>
<feature type="region of interest" description="Disordered" evidence="1">
    <location>
        <begin position="68"/>
        <end position="123"/>
    </location>
</feature>
<feature type="compositionally biased region" description="Basic and acidic residues" evidence="1">
    <location>
        <begin position="68"/>
        <end position="97"/>
    </location>
</feature>
<dbReference type="EMBL" id="ASPP01008335">
    <property type="protein sequence ID" value="ETO25695.1"/>
    <property type="molecule type" value="Genomic_DNA"/>
</dbReference>
<dbReference type="AlphaFoldDB" id="X6NH99"/>
<evidence type="ECO:0000313" key="2">
    <source>
        <dbReference type="EMBL" id="ETO25695.1"/>
    </source>
</evidence>
<dbReference type="Proteomes" id="UP000023152">
    <property type="component" value="Unassembled WGS sequence"/>
</dbReference>
<reference evidence="2 3" key="1">
    <citation type="journal article" date="2013" name="Curr. Biol.">
        <title>The Genome of the Foraminiferan Reticulomyxa filosa.</title>
        <authorList>
            <person name="Glockner G."/>
            <person name="Hulsmann N."/>
            <person name="Schleicher M."/>
            <person name="Noegel A.A."/>
            <person name="Eichinger L."/>
            <person name="Gallinger C."/>
            <person name="Pawlowski J."/>
            <person name="Sierra R."/>
            <person name="Euteneuer U."/>
            <person name="Pillet L."/>
            <person name="Moustafa A."/>
            <person name="Platzer M."/>
            <person name="Groth M."/>
            <person name="Szafranski K."/>
            <person name="Schliwa M."/>
        </authorList>
    </citation>
    <scope>NUCLEOTIDE SEQUENCE [LARGE SCALE GENOMIC DNA]</scope>
</reference>
<comment type="caution">
    <text evidence="2">The sequence shown here is derived from an EMBL/GenBank/DDBJ whole genome shotgun (WGS) entry which is preliminary data.</text>
</comment>
<evidence type="ECO:0000256" key="1">
    <source>
        <dbReference type="SAM" id="MobiDB-lite"/>
    </source>
</evidence>
<keyword evidence="3" id="KW-1185">Reference proteome</keyword>
<organism evidence="2 3">
    <name type="scientific">Reticulomyxa filosa</name>
    <dbReference type="NCBI Taxonomy" id="46433"/>
    <lineage>
        <taxon>Eukaryota</taxon>
        <taxon>Sar</taxon>
        <taxon>Rhizaria</taxon>
        <taxon>Retaria</taxon>
        <taxon>Foraminifera</taxon>
        <taxon>Monothalamids</taxon>
        <taxon>Reticulomyxidae</taxon>
        <taxon>Reticulomyxa</taxon>
    </lineage>
</organism>
<accession>X6NH99</accession>
<sequence length="123" mass="13691">MSVSGKSKMSETRKEKLLNIQKKEQLKGLLINKFKLKYGDKAEKLITAEVDKFLKNDRLTESNLVKLDDKIGKANDKTNKAEDILSEHKYQKSDAGKSNKSRPHTTGVGAARGADRKNDDAAS</sequence>
<feature type="non-terminal residue" evidence="2">
    <location>
        <position position="123"/>
    </location>
</feature>
<protein>
    <submittedName>
        <fullName evidence="2">Uncharacterized protein</fullName>
    </submittedName>
</protein>
<name>X6NH99_RETFI</name>
<proteinExistence type="predicted"/>
<dbReference type="OrthoDB" id="445364at2759"/>
<gene>
    <name evidence="2" type="ORF">RFI_11442</name>
</gene>